<dbReference type="AlphaFoldDB" id="A0A4Y1LVA5"/>
<keyword evidence="3" id="KW-0564">Palmitate</keyword>
<dbReference type="InterPro" id="IPR036869">
    <property type="entry name" value="J_dom_sf"/>
</dbReference>
<evidence type="ECO:0000256" key="1">
    <source>
        <dbReference type="ARBA" id="ARBA00004635"/>
    </source>
</evidence>
<feature type="compositionally biased region" description="Polar residues" evidence="6">
    <location>
        <begin position="245"/>
        <end position="258"/>
    </location>
</feature>
<dbReference type="InterPro" id="IPR001623">
    <property type="entry name" value="DnaJ_domain"/>
</dbReference>
<evidence type="ECO:0000256" key="4">
    <source>
        <dbReference type="ARBA" id="ARBA00023186"/>
    </source>
</evidence>
<dbReference type="InterPro" id="IPR051434">
    <property type="entry name" value="DnaJ_C_subfamily_member5"/>
</dbReference>
<dbReference type="GO" id="GO:0016020">
    <property type="term" value="C:membrane"/>
    <property type="evidence" value="ECO:0007669"/>
    <property type="project" value="UniProtKB-SubCell"/>
</dbReference>
<dbReference type="GO" id="GO:0061177">
    <property type="term" value="C:type Is terminal bouton"/>
    <property type="evidence" value="ECO:0007669"/>
    <property type="project" value="TreeGrafter"/>
</dbReference>
<evidence type="ECO:0000256" key="2">
    <source>
        <dbReference type="ARBA" id="ARBA00023136"/>
    </source>
</evidence>
<feature type="compositionally biased region" description="Pro residues" evidence="6">
    <location>
        <begin position="209"/>
        <end position="220"/>
    </location>
</feature>
<dbReference type="GeneID" id="136854505"/>
<dbReference type="PANTHER" id="PTHR44027:SF7">
    <property type="entry name" value="DNAJ HOMOLOG SUBFAMILY C MEMBER 5 HOMOLOG"/>
    <property type="match status" value="1"/>
</dbReference>
<evidence type="ECO:0000259" key="7">
    <source>
        <dbReference type="PROSITE" id="PS50076"/>
    </source>
</evidence>
<dbReference type="SMART" id="SM00271">
    <property type="entry name" value="DnaJ"/>
    <property type="match status" value="1"/>
</dbReference>
<evidence type="ECO:0000313" key="8">
    <source>
        <dbReference type="EMBL" id="AWO67663.1"/>
    </source>
</evidence>
<dbReference type="PROSITE" id="PS50076">
    <property type="entry name" value="DNAJ_2"/>
    <property type="match status" value="1"/>
</dbReference>
<feature type="compositionally biased region" description="Low complexity" evidence="6">
    <location>
        <begin position="221"/>
        <end position="242"/>
    </location>
</feature>
<evidence type="ECO:0000256" key="3">
    <source>
        <dbReference type="ARBA" id="ARBA00023139"/>
    </source>
</evidence>
<dbReference type="FunFam" id="1.10.287.110:FF:000017">
    <property type="entry name" value="dnaJ homolog subfamily C member 5"/>
    <property type="match status" value="1"/>
</dbReference>
<organism evidence="8">
    <name type="scientific">Macrobrachium rosenbergii</name>
    <name type="common">Giant fresh water prawn</name>
    <dbReference type="NCBI Taxonomy" id="79674"/>
    <lineage>
        <taxon>Eukaryota</taxon>
        <taxon>Metazoa</taxon>
        <taxon>Ecdysozoa</taxon>
        <taxon>Arthropoda</taxon>
        <taxon>Crustacea</taxon>
        <taxon>Multicrustacea</taxon>
        <taxon>Malacostraca</taxon>
        <taxon>Eumalacostraca</taxon>
        <taxon>Eucarida</taxon>
        <taxon>Decapoda</taxon>
        <taxon>Pleocyemata</taxon>
        <taxon>Caridea</taxon>
        <taxon>Palaemonoidea</taxon>
        <taxon>Palaemonidae</taxon>
        <taxon>Macrobrachium</taxon>
    </lineage>
</organism>
<feature type="region of interest" description="Disordered" evidence="6">
    <location>
        <begin position="144"/>
        <end position="258"/>
    </location>
</feature>
<proteinExistence type="evidence at transcript level"/>
<dbReference type="RefSeq" id="XP_066986936.1">
    <property type="nucleotide sequence ID" value="XM_067130835.1"/>
</dbReference>
<dbReference type="CTD" id="40459"/>
<keyword evidence="4" id="KW-0143">Chaperone</keyword>
<evidence type="ECO:0000256" key="6">
    <source>
        <dbReference type="SAM" id="MobiDB-lite"/>
    </source>
</evidence>
<keyword evidence="5" id="KW-0449">Lipoprotein</keyword>
<feature type="domain" description="J" evidence="7">
    <location>
        <begin position="12"/>
        <end position="77"/>
    </location>
</feature>
<name>A0A4Y1LVA5_MACRS</name>
<dbReference type="PANTHER" id="PTHR44027">
    <property type="entry name" value="DNAJ HOMOLOG SUBFAMILY C MEMBER 5 HOMOLOG"/>
    <property type="match status" value="1"/>
</dbReference>
<evidence type="ECO:0000256" key="5">
    <source>
        <dbReference type="ARBA" id="ARBA00023288"/>
    </source>
</evidence>
<dbReference type="Gene3D" id="1.10.287.110">
    <property type="entry name" value="DnaJ domain"/>
    <property type="match status" value="1"/>
</dbReference>
<keyword evidence="2" id="KW-0472">Membrane</keyword>
<dbReference type="PRINTS" id="PR00625">
    <property type="entry name" value="JDOMAIN"/>
</dbReference>
<dbReference type="SUPFAM" id="SSF46565">
    <property type="entry name" value="Chaperone J-domain"/>
    <property type="match status" value="1"/>
</dbReference>
<protein>
    <submittedName>
        <fullName evidence="8">DnaJ C5</fullName>
    </submittedName>
</protein>
<dbReference type="CDD" id="cd06257">
    <property type="entry name" value="DnaJ"/>
    <property type="match status" value="1"/>
</dbReference>
<reference evidence="8" key="1">
    <citation type="submission" date="2017-04" db="EMBL/GenBank/DDBJ databases">
        <title>Molecular cloning of four different DnaJ genes from the Macrobrachium rosenbergii.</title>
        <authorList>
            <person name="Liu J."/>
            <person name="Jiang T."/>
        </authorList>
    </citation>
    <scope>NUCLEOTIDE SEQUENCE</scope>
</reference>
<sequence length="258" mass="28293">MDRRKLSTTGDSLYETLGLQKESTTEEIKKTYRKLALKYHPDKNPNNPEAAEKFKEINYAHGILSDSTKRNIYDNYGSLGLYIAEQFGEENVNTYFLVNSGWCKALFLFCGIITGCYLCCCFCCCCNFCCGKCKPRPPDETGDYHNLNPGQREAEGTTQPGTSQNKEDLDDEEVDGAKQADEPITSQPPPSTNPFRANGESAPGQPVFGMPPPQPSPNPTNPFAAAANATENTSLNTSNLPTYTPGMSQNASPSHGQY</sequence>
<dbReference type="EMBL" id="KY924482">
    <property type="protein sequence ID" value="AWO67663.1"/>
    <property type="molecule type" value="mRNA"/>
</dbReference>
<accession>A0A4Y1LVA5</accession>
<dbReference type="Pfam" id="PF00226">
    <property type="entry name" value="DnaJ"/>
    <property type="match status" value="1"/>
</dbReference>
<comment type="subcellular location">
    <subcellularLocation>
        <location evidence="1">Membrane</location>
        <topology evidence="1">Lipid-anchor</topology>
    </subcellularLocation>
</comment>
<dbReference type="GO" id="GO:1900073">
    <property type="term" value="P:regulation of neuromuscular synaptic transmission"/>
    <property type="evidence" value="ECO:0007669"/>
    <property type="project" value="TreeGrafter"/>
</dbReference>
<dbReference type="GO" id="GO:0005737">
    <property type="term" value="C:cytoplasm"/>
    <property type="evidence" value="ECO:0007669"/>
    <property type="project" value="UniProtKB-ARBA"/>
</dbReference>